<evidence type="ECO:0000256" key="2">
    <source>
        <dbReference type="ARBA" id="ARBA00022801"/>
    </source>
</evidence>
<dbReference type="EMBL" id="JBEPLY010000017">
    <property type="protein sequence ID" value="MET3601825.1"/>
    <property type="molecule type" value="Genomic_DNA"/>
</dbReference>
<feature type="compositionally biased region" description="Basic and acidic residues" evidence="5">
    <location>
        <begin position="49"/>
        <end position="59"/>
    </location>
</feature>
<dbReference type="RefSeq" id="WP_354435631.1">
    <property type="nucleotide sequence ID" value="NZ_JBEPLY010000017.1"/>
</dbReference>
<evidence type="ECO:0000259" key="6">
    <source>
        <dbReference type="SMART" id="SM00507"/>
    </source>
</evidence>
<dbReference type="Gene3D" id="1.10.30.50">
    <property type="match status" value="1"/>
</dbReference>
<dbReference type="GO" id="GO:0004519">
    <property type="term" value="F:endonuclease activity"/>
    <property type="evidence" value="ECO:0007669"/>
    <property type="project" value="UniProtKB-KW"/>
</dbReference>
<proteinExistence type="inferred from homology"/>
<dbReference type="InterPro" id="IPR002711">
    <property type="entry name" value="HNH"/>
</dbReference>
<dbReference type="SMART" id="SM00507">
    <property type="entry name" value="HNHc"/>
    <property type="match status" value="1"/>
</dbReference>
<comment type="similarity">
    <text evidence="3">Belongs to the HNH nuclease family.</text>
</comment>
<feature type="region of interest" description="Disordered" evidence="5">
    <location>
        <begin position="1"/>
        <end position="59"/>
    </location>
</feature>
<evidence type="ECO:0000313" key="8">
    <source>
        <dbReference type="Proteomes" id="UP001549164"/>
    </source>
</evidence>
<dbReference type="Pfam" id="PF01844">
    <property type="entry name" value="HNH"/>
    <property type="match status" value="1"/>
</dbReference>
<dbReference type="CDD" id="cd00085">
    <property type="entry name" value="HNHc"/>
    <property type="match status" value="1"/>
</dbReference>
<gene>
    <name evidence="7" type="ORF">ABID12_003788</name>
</gene>
<keyword evidence="7" id="KW-0255">Endonuclease</keyword>
<dbReference type="InterPro" id="IPR003615">
    <property type="entry name" value="HNH_nuc"/>
</dbReference>
<dbReference type="Proteomes" id="UP001549164">
    <property type="component" value="Unassembled WGS sequence"/>
</dbReference>
<keyword evidence="2" id="KW-0378">Hydrolase</keyword>
<keyword evidence="8" id="KW-1185">Reference proteome</keyword>
<accession>A0ABV2IFW8</accession>
<dbReference type="PANTHER" id="PTHR41286:SF1">
    <property type="entry name" value="HNH NUCLEASE YAJD-RELATED"/>
    <property type="match status" value="1"/>
</dbReference>
<evidence type="ECO:0000256" key="3">
    <source>
        <dbReference type="ARBA" id="ARBA00038412"/>
    </source>
</evidence>
<protein>
    <recommendedName>
        <fullName evidence="4">Putative HNH nuclease YajD</fullName>
    </recommendedName>
</protein>
<evidence type="ECO:0000256" key="4">
    <source>
        <dbReference type="ARBA" id="ARBA00040194"/>
    </source>
</evidence>
<evidence type="ECO:0000256" key="5">
    <source>
        <dbReference type="SAM" id="MobiDB-lite"/>
    </source>
</evidence>
<keyword evidence="1" id="KW-0540">Nuclease</keyword>
<reference evidence="7 8" key="1">
    <citation type="submission" date="2024-06" db="EMBL/GenBank/DDBJ databases">
        <title>Genomic Encyclopedia of Type Strains, Phase IV (KMG-IV): sequencing the most valuable type-strain genomes for metagenomic binning, comparative biology and taxonomic classification.</title>
        <authorList>
            <person name="Goeker M."/>
        </authorList>
    </citation>
    <scope>NUCLEOTIDE SEQUENCE [LARGE SCALE GENOMIC DNA]</scope>
    <source>
        <strain evidence="7 8">DSM 28102</strain>
    </source>
</reference>
<evidence type="ECO:0000256" key="1">
    <source>
        <dbReference type="ARBA" id="ARBA00022722"/>
    </source>
</evidence>
<evidence type="ECO:0000313" key="7">
    <source>
        <dbReference type="EMBL" id="MET3601825.1"/>
    </source>
</evidence>
<organism evidence="7 8">
    <name type="scientific">Martelella mangrovi</name>
    <dbReference type="NCBI Taxonomy" id="1397477"/>
    <lineage>
        <taxon>Bacteria</taxon>
        <taxon>Pseudomonadati</taxon>
        <taxon>Pseudomonadota</taxon>
        <taxon>Alphaproteobacteria</taxon>
        <taxon>Hyphomicrobiales</taxon>
        <taxon>Aurantimonadaceae</taxon>
        <taxon>Martelella</taxon>
    </lineage>
</organism>
<dbReference type="PANTHER" id="PTHR41286">
    <property type="entry name" value="HNH NUCLEASE YAJD-RELATED"/>
    <property type="match status" value="1"/>
</dbReference>
<comment type="caution">
    <text evidence="7">The sequence shown here is derived from an EMBL/GenBank/DDBJ whole genome shotgun (WGS) entry which is preliminary data.</text>
</comment>
<sequence>MEKGQLQRQRGWQTSKGGSPDQSDMARLHKLAPRITSSSPRIGSTVGDSRAHDRNREARAPWRKWYRTARWSRLRLKIFERDLFQCQMPGCGHVEGNLSKLVCDHKKPHRGNERMFWDEDNLQTLCKPCHDSLKQRQERADG</sequence>
<feature type="compositionally biased region" description="Polar residues" evidence="5">
    <location>
        <begin position="1"/>
        <end position="22"/>
    </location>
</feature>
<name>A0ABV2IFW8_9HYPH</name>
<feature type="domain" description="HNH nuclease" evidence="6">
    <location>
        <begin position="73"/>
        <end position="131"/>
    </location>
</feature>